<evidence type="ECO:0000313" key="3">
    <source>
        <dbReference type="Proteomes" id="UP000712600"/>
    </source>
</evidence>
<evidence type="ECO:0000256" key="1">
    <source>
        <dbReference type="SAM" id="MobiDB-lite"/>
    </source>
</evidence>
<gene>
    <name evidence="2" type="ORF">F2Q69_00040739</name>
</gene>
<protein>
    <submittedName>
        <fullName evidence="2">Uncharacterized protein</fullName>
    </submittedName>
</protein>
<name>A0A8S9NRP9_BRACR</name>
<feature type="compositionally biased region" description="Low complexity" evidence="1">
    <location>
        <begin position="88"/>
        <end position="100"/>
    </location>
</feature>
<reference evidence="2" key="1">
    <citation type="submission" date="2019-12" db="EMBL/GenBank/DDBJ databases">
        <title>Genome sequencing and annotation of Brassica cretica.</title>
        <authorList>
            <person name="Studholme D.J."/>
            <person name="Sarris P."/>
        </authorList>
    </citation>
    <scope>NUCLEOTIDE SEQUENCE</scope>
    <source>
        <strain evidence="2">PFS-109/04</strain>
        <tissue evidence="2">Leaf</tissue>
    </source>
</reference>
<dbReference type="AlphaFoldDB" id="A0A8S9NRP9"/>
<feature type="region of interest" description="Disordered" evidence="1">
    <location>
        <begin position="80"/>
        <end position="100"/>
    </location>
</feature>
<evidence type="ECO:0000313" key="2">
    <source>
        <dbReference type="EMBL" id="KAF3503749.1"/>
    </source>
</evidence>
<dbReference type="EMBL" id="QGKX02001621">
    <property type="protein sequence ID" value="KAF3503749.1"/>
    <property type="molecule type" value="Genomic_DNA"/>
</dbReference>
<dbReference type="Proteomes" id="UP000712600">
    <property type="component" value="Unassembled WGS sequence"/>
</dbReference>
<sequence>MTPLLSRRETRVEASTSRYTRHEISHHHHQSETRRKLNGITPETERRYTGSRRKQALTQSDCFITFASFSGERLFDREIENSSRNEASPSLTLHTPSSLN</sequence>
<accession>A0A8S9NRP9</accession>
<proteinExistence type="predicted"/>
<comment type="caution">
    <text evidence="2">The sequence shown here is derived from an EMBL/GenBank/DDBJ whole genome shotgun (WGS) entry which is preliminary data.</text>
</comment>
<feature type="compositionally biased region" description="Basic and acidic residues" evidence="1">
    <location>
        <begin position="1"/>
        <end position="12"/>
    </location>
</feature>
<feature type="region of interest" description="Disordered" evidence="1">
    <location>
        <begin position="1"/>
        <end position="55"/>
    </location>
</feature>
<organism evidence="2 3">
    <name type="scientific">Brassica cretica</name>
    <name type="common">Mustard</name>
    <dbReference type="NCBI Taxonomy" id="69181"/>
    <lineage>
        <taxon>Eukaryota</taxon>
        <taxon>Viridiplantae</taxon>
        <taxon>Streptophyta</taxon>
        <taxon>Embryophyta</taxon>
        <taxon>Tracheophyta</taxon>
        <taxon>Spermatophyta</taxon>
        <taxon>Magnoliopsida</taxon>
        <taxon>eudicotyledons</taxon>
        <taxon>Gunneridae</taxon>
        <taxon>Pentapetalae</taxon>
        <taxon>rosids</taxon>
        <taxon>malvids</taxon>
        <taxon>Brassicales</taxon>
        <taxon>Brassicaceae</taxon>
        <taxon>Brassiceae</taxon>
        <taxon>Brassica</taxon>
    </lineage>
</organism>